<organism evidence="1 2">
    <name type="scientific">Nonomuraea recticatena</name>
    <dbReference type="NCBI Taxonomy" id="46178"/>
    <lineage>
        <taxon>Bacteria</taxon>
        <taxon>Bacillati</taxon>
        <taxon>Actinomycetota</taxon>
        <taxon>Actinomycetes</taxon>
        <taxon>Streptosporangiales</taxon>
        <taxon>Streptosporangiaceae</taxon>
        <taxon>Nonomuraea</taxon>
    </lineage>
</organism>
<proteinExistence type="predicted"/>
<sequence length="131" mass="14180">MRILTGCLTVAVLVPLAGVLFLFVPPIWEENARLDEFHNRVSAYPLPPRTQVSDSDTAIGRAPTNGDYCEYIVRLTLQTELSPADIQGYYGKAAIVGVSSPAHISAESPASGSVVVEFSDIDSNPWDLRCT</sequence>
<name>A0ABP6DLM2_9ACTN</name>
<comment type="caution">
    <text evidence="1">The sequence shown here is derived from an EMBL/GenBank/DDBJ whole genome shotgun (WGS) entry which is preliminary data.</text>
</comment>
<evidence type="ECO:0000313" key="2">
    <source>
        <dbReference type="Proteomes" id="UP001501666"/>
    </source>
</evidence>
<protein>
    <submittedName>
        <fullName evidence="1">Uncharacterized protein</fullName>
    </submittedName>
</protein>
<dbReference type="RefSeq" id="WP_346143253.1">
    <property type="nucleotide sequence ID" value="NZ_BAAATE010000002.1"/>
</dbReference>
<gene>
    <name evidence="1" type="ORF">GCM10010412_007770</name>
</gene>
<reference evidence="2" key="1">
    <citation type="journal article" date="2019" name="Int. J. Syst. Evol. Microbiol.">
        <title>The Global Catalogue of Microorganisms (GCM) 10K type strain sequencing project: providing services to taxonomists for standard genome sequencing and annotation.</title>
        <authorList>
            <consortium name="The Broad Institute Genomics Platform"/>
            <consortium name="The Broad Institute Genome Sequencing Center for Infectious Disease"/>
            <person name="Wu L."/>
            <person name="Ma J."/>
        </authorList>
    </citation>
    <scope>NUCLEOTIDE SEQUENCE [LARGE SCALE GENOMIC DNA]</scope>
    <source>
        <strain evidence="2">JCM 6835</strain>
    </source>
</reference>
<evidence type="ECO:0000313" key="1">
    <source>
        <dbReference type="EMBL" id="GAA2645679.1"/>
    </source>
</evidence>
<accession>A0ABP6DLM2</accession>
<dbReference type="Proteomes" id="UP001501666">
    <property type="component" value="Unassembled WGS sequence"/>
</dbReference>
<dbReference type="EMBL" id="BAAATE010000002">
    <property type="protein sequence ID" value="GAA2645679.1"/>
    <property type="molecule type" value="Genomic_DNA"/>
</dbReference>
<keyword evidence="2" id="KW-1185">Reference proteome</keyword>